<dbReference type="GO" id="GO:0005634">
    <property type="term" value="C:nucleus"/>
    <property type="evidence" value="ECO:0007669"/>
    <property type="project" value="UniProtKB-SubCell"/>
</dbReference>
<feature type="domain" description="CRC" evidence="5">
    <location>
        <begin position="495"/>
        <end position="638"/>
    </location>
</feature>
<dbReference type="GO" id="GO:0003700">
    <property type="term" value="F:DNA-binding transcription factor activity"/>
    <property type="evidence" value="ECO:0007669"/>
    <property type="project" value="InterPro"/>
</dbReference>
<name>A0A2P5DKQ7_PARAD</name>
<evidence type="ECO:0000256" key="1">
    <source>
        <dbReference type="ARBA" id="ARBA00004123"/>
    </source>
</evidence>
<evidence type="ECO:0000259" key="5">
    <source>
        <dbReference type="PROSITE" id="PS51634"/>
    </source>
</evidence>
<keyword evidence="7" id="KW-1185">Reference proteome</keyword>
<gene>
    <name evidence="6" type="primary">PanCPP2</name>
    <name evidence="6" type="ORF">PanWU01x14_054270</name>
</gene>
<organism evidence="6 7">
    <name type="scientific">Parasponia andersonii</name>
    <name type="common">Sponia andersonii</name>
    <dbReference type="NCBI Taxonomy" id="3476"/>
    <lineage>
        <taxon>Eukaryota</taxon>
        <taxon>Viridiplantae</taxon>
        <taxon>Streptophyta</taxon>
        <taxon>Embryophyta</taxon>
        <taxon>Tracheophyta</taxon>
        <taxon>Spermatophyta</taxon>
        <taxon>Magnoliopsida</taxon>
        <taxon>eudicotyledons</taxon>
        <taxon>Gunneridae</taxon>
        <taxon>Pentapetalae</taxon>
        <taxon>rosids</taxon>
        <taxon>fabids</taxon>
        <taxon>Rosales</taxon>
        <taxon>Cannabaceae</taxon>
        <taxon>Parasponia</taxon>
    </lineage>
</organism>
<comment type="subcellular location">
    <subcellularLocation>
        <location evidence="1">Nucleus</location>
    </subcellularLocation>
</comment>
<dbReference type="InterPro" id="IPR005172">
    <property type="entry name" value="CRC"/>
</dbReference>
<evidence type="ECO:0000313" key="6">
    <source>
        <dbReference type="EMBL" id="PON73877.1"/>
    </source>
</evidence>
<dbReference type="PANTHER" id="PTHR46159">
    <property type="entry name" value="PROTEIN TESMIN/TSO1-LIKE CXC 2"/>
    <property type="match status" value="1"/>
</dbReference>
<comment type="caution">
    <text evidence="6">The sequence shown here is derived from an EMBL/GenBank/DDBJ whole genome shotgun (WGS) entry which is preliminary data.</text>
</comment>
<dbReference type="EMBL" id="JXTB01000031">
    <property type="protein sequence ID" value="PON73877.1"/>
    <property type="molecule type" value="Genomic_DNA"/>
</dbReference>
<dbReference type="OrthoDB" id="6283463at2759"/>
<evidence type="ECO:0000313" key="7">
    <source>
        <dbReference type="Proteomes" id="UP000237105"/>
    </source>
</evidence>
<reference evidence="7" key="1">
    <citation type="submission" date="2016-06" db="EMBL/GenBank/DDBJ databases">
        <title>Parallel loss of symbiosis genes in relatives of nitrogen-fixing non-legume Parasponia.</title>
        <authorList>
            <person name="Van Velzen R."/>
            <person name="Holmer R."/>
            <person name="Bu F."/>
            <person name="Rutten L."/>
            <person name="Van Zeijl A."/>
            <person name="Liu W."/>
            <person name="Santuari L."/>
            <person name="Cao Q."/>
            <person name="Sharma T."/>
            <person name="Shen D."/>
            <person name="Roswanjaya Y."/>
            <person name="Wardhani T."/>
            <person name="Kalhor M.S."/>
            <person name="Jansen J."/>
            <person name="Van den Hoogen J."/>
            <person name="Gungor B."/>
            <person name="Hartog M."/>
            <person name="Hontelez J."/>
            <person name="Verver J."/>
            <person name="Yang W.-C."/>
            <person name="Schijlen E."/>
            <person name="Repin R."/>
            <person name="Schilthuizen M."/>
            <person name="Schranz E."/>
            <person name="Heidstra R."/>
            <person name="Miyata K."/>
            <person name="Fedorova E."/>
            <person name="Kohlen W."/>
            <person name="Bisseling T."/>
            <person name="Smit S."/>
            <person name="Geurts R."/>
        </authorList>
    </citation>
    <scope>NUCLEOTIDE SEQUENCE [LARGE SCALE GENOMIC DNA]</scope>
    <source>
        <strain evidence="7">cv. WU1-14</strain>
    </source>
</reference>
<feature type="region of interest" description="Disordered" evidence="4">
    <location>
        <begin position="735"/>
        <end position="761"/>
    </location>
</feature>
<accession>A0A2P5DKQ7</accession>
<dbReference type="Pfam" id="PF03638">
    <property type="entry name" value="TCR"/>
    <property type="match status" value="2"/>
</dbReference>
<proteinExistence type="inferred from homology"/>
<keyword evidence="3" id="KW-0539">Nucleus</keyword>
<evidence type="ECO:0000256" key="2">
    <source>
        <dbReference type="ARBA" id="ARBA00007267"/>
    </source>
</evidence>
<comment type="similarity">
    <text evidence="2">Belongs to the lin-54 family.</text>
</comment>
<sequence>MNVDEEEEEEVRQSKLNIWDSPVFNYISNLSPIEPVKSGHNNHTFSSLTFASPPSLFTSPQISSFSETRFAIRRHQFSDPSKPESSQSEYESKTSEGAPVATQSEQLECFNSGDSAREVTNESSTENLELAVEFPSTLRYDCGSPDGNLVPSDAVKMPELASTELSLVQFVADDSKEGNFSFEREENLRGICRVEENNGIAGCSWVKVVSESNNIFGLDSPITGDHSDEQEPRMVDSGTISFISNVLDDNLNDMGKTEFVCPTGSCEQFGMRESGVESEGIGDTRETDQTPAMLSSTLLNKLVVSDSCDLVDDKRQKYIKSNCKPSSQLYRGIRRRSLVFERTETHERISICESKGSSSVSIQSNYKVASADNDLVENKNGCSSLSKLPGIGLHLNALTNTSDETIVKIETRVSESPQTSTPKMIFNTSLTSDEVPQDICSSHNTLERALVPWDDEAQVLENAYQTSECLVGEEFDHGSPRKKRRKSEPVGESLACKRCNCKRSKCLKLYCECFAAGLYCVEPCSCQDCLNKPIHENTVLETRKQIESRNPLAFAPKVIRSVDGVGEFGNGFSYESWYPFLARRYGEDDTKATPASARHKRGCNCRKSGCLKKYCECFQGGVGCSLSCRCMGCKNTFGQKDGMEETEFDEPKLETYEKLVMDVSLETFKDQDLLITSSEISRPPNEQQPNLIRKILLPSIPSVESSHQFGNRENPEKITLESHLQMIPEDGTLETLESSCQQTRSGVKSTSPNSKRVSPPYREFGSLTARRSGRKLILRSIPAYPQLSTDHESSDFP</sequence>
<dbReference type="PANTHER" id="PTHR46159:SF15">
    <property type="entry name" value="CRC DOMAIN-CONTAINING PROTEIN"/>
    <property type="match status" value="1"/>
</dbReference>
<dbReference type="AlphaFoldDB" id="A0A2P5DKQ7"/>
<dbReference type="PROSITE" id="PS51634">
    <property type="entry name" value="CRC"/>
    <property type="match status" value="1"/>
</dbReference>
<dbReference type="STRING" id="3476.A0A2P5DKQ7"/>
<evidence type="ECO:0000256" key="3">
    <source>
        <dbReference type="ARBA" id="ARBA00023242"/>
    </source>
</evidence>
<protein>
    <submittedName>
        <fullName evidence="6">Lin-54-like protein</fullName>
    </submittedName>
</protein>
<dbReference type="InterPro" id="IPR044522">
    <property type="entry name" value="TSO1-like"/>
</dbReference>
<evidence type="ECO:0000256" key="4">
    <source>
        <dbReference type="SAM" id="MobiDB-lite"/>
    </source>
</evidence>
<feature type="compositionally biased region" description="Polar residues" evidence="4">
    <location>
        <begin position="735"/>
        <end position="756"/>
    </location>
</feature>
<dbReference type="SMART" id="SM01114">
    <property type="entry name" value="CXC"/>
    <property type="match status" value="2"/>
</dbReference>
<dbReference type="InterPro" id="IPR033467">
    <property type="entry name" value="Tesmin/TSO1-like_CXC"/>
</dbReference>
<feature type="region of interest" description="Disordered" evidence="4">
    <location>
        <begin position="76"/>
        <end position="104"/>
    </location>
</feature>
<dbReference type="Proteomes" id="UP000237105">
    <property type="component" value="Unassembled WGS sequence"/>
</dbReference>